<dbReference type="EMBL" id="PDUD01000004">
    <property type="protein sequence ID" value="PHN07959.1"/>
    <property type="molecule type" value="Genomic_DNA"/>
</dbReference>
<sequence length="203" mass="23281">MPVLLVPVIGRACFCLSPGVEKEYQRSDAVFIGGLIEKSETEFFFSGRYPIPLQLFHFEVLEISKGLEPTDQRITMIDHHHDSTCGGLFREQEVGDTILVFAQKTELKYHLQVLSSSPCNGNLVVNDLARHDSLAVIRQLPWNTVAFNESIFYYEEDKRRKARKAEQDIPERSFPFLPLALIASVLLNLFLIGRLRFRPSRTR</sequence>
<dbReference type="AlphaFoldDB" id="A0A2D0NIE2"/>
<protein>
    <submittedName>
        <fullName evidence="2">Uncharacterized protein</fullName>
    </submittedName>
</protein>
<accession>A0A2D0NIE2</accession>
<evidence type="ECO:0000313" key="2">
    <source>
        <dbReference type="EMBL" id="PHN07959.1"/>
    </source>
</evidence>
<keyword evidence="1" id="KW-1133">Transmembrane helix</keyword>
<dbReference type="Gene3D" id="2.40.50.120">
    <property type="match status" value="1"/>
</dbReference>
<keyword evidence="1" id="KW-0472">Membrane</keyword>
<comment type="caution">
    <text evidence="2">The sequence shown here is derived from an EMBL/GenBank/DDBJ whole genome shotgun (WGS) entry which is preliminary data.</text>
</comment>
<evidence type="ECO:0000313" key="3">
    <source>
        <dbReference type="Proteomes" id="UP000223913"/>
    </source>
</evidence>
<dbReference type="Proteomes" id="UP000223913">
    <property type="component" value="Unassembled WGS sequence"/>
</dbReference>
<name>A0A2D0NIE2_FLAN2</name>
<dbReference type="SUPFAM" id="SSF50242">
    <property type="entry name" value="TIMP-like"/>
    <property type="match status" value="1"/>
</dbReference>
<organism evidence="2 3">
    <name type="scientific">Flavilitoribacter nigricans (strain ATCC 23147 / DSM 23189 / NBRC 102662 / NCIMB 1420 / SS-2)</name>
    <name type="common">Lewinella nigricans</name>
    <dbReference type="NCBI Taxonomy" id="1122177"/>
    <lineage>
        <taxon>Bacteria</taxon>
        <taxon>Pseudomonadati</taxon>
        <taxon>Bacteroidota</taxon>
        <taxon>Saprospiria</taxon>
        <taxon>Saprospirales</taxon>
        <taxon>Lewinellaceae</taxon>
        <taxon>Flavilitoribacter</taxon>
    </lineage>
</organism>
<keyword evidence="1" id="KW-0812">Transmembrane</keyword>
<keyword evidence="3" id="KW-1185">Reference proteome</keyword>
<feature type="transmembrane region" description="Helical" evidence="1">
    <location>
        <begin position="174"/>
        <end position="193"/>
    </location>
</feature>
<dbReference type="InterPro" id="IPR008993">
    <property type="entry name" value="TIMP-like_OB-fold"/>
</dbReference>
<evidence type="ECO:0000256" key="1">
    <source>
        <dbReference type="SAM" id="Phobius"/>
    </source>
</evidence>
<gene>
    <name evidence="2" type="ORF">CRP01_04180</name>
</gene>
<proteinExistence type="predicted"/>
<reference evidence="2 3" key="1">
    <citation type="submission" date="2017-10" db="EMBL/GenBank/DDBJ databases">
        <title>The draft genome sequence of Lewinella nigricans NBRC 102662.</title>
        <authorList>
            <person name="Wang K."/>
        </authorList>
    </citation>
    <scope>NUCLEOTIDE SEQUENCE [LARGE SCALE GENOMIC DNA]</scope>
    <source>
        <strain evidence="2 3">NBRC 102662</strain>
    </source>
</reference>